<gene>
    <name evidence="1" type="ORF">HUJ06_005323</name>
</gene>
<dbReference type="EMBL" id="DUZY01000004">
    <property type="protein sequence ID" value="DAD34683.1"/>
    <property type="molecule type" value="Genomic_DNA"/>
</dbReference>
<protein>
    <submittedName>
        <fullName evidence="1">Uncharacterized protein</fullName>
    </submittedName>
</protein>
<dbReference type="AlphaFoldDB" id="A0A822YRB3"/>
<accession>A0A822YRB3</accession>
<evidence type="ECO:0000313" key="2">
    <source>
        <dbReference type="Proteomes" id="UP000607653"/>
    </source>
</evidence>
<proteinExistence type="predicted"/>
<dbReference type="Proteomes" id="UP000607653">
    <property type="component" value="Unassembled WGS sequence"/>
</dbReference>
<sequence length="53" mass="6242">METILWSHTYHYATNPCPLQQKSKCAQVQWNRHPEAACEISPMLFDQITKPIR</sequence>
<comment type="caution">
    <text evidence="1">The sequence shown here is derived from an EMBL/GenBank/DDBJ whole genome shotgun (WGS) entry which is preliminary data.</text>
</comment>
<name>A0A822YRB3_NELNU</name>
<organism evidence="1 2">
    <name type="scientific">Nelumbo nucifera</name>
    <name type="common">Sacred lotus</name>
    <dbReference type="NCBI Taxonomy" id="4432"/>
    <lineage>
        <taxon>Eukaryota</taxon>
        <taxon>Viridiplantae</taxon>
        <taxon>Streptophyta</taxon>
        <taxon>Embryophyta</taxon>
        <taxon>Tracheophyta</taxon>
        <taxon>Spermatophyta</taxon>
        <taxon>Magnoliopsida</taxon>
        <taxon>Proteales</taxon>
        <taxon>Nelumbonaceae</taxon>
        <taxon>Nelumbo</taxon>
    </lineage>
</organism>
<keyword evidence="2" id="KW-1185">Reference proteome</keyword>
<evidence type="ECO:0000313" key="1">
    <source>
        <dbReference type="EMBL" id="DAD34683.1"/>
    </source>
</evidence>
<reference evidence="1 2" key="1">
    <citation type="journal article" date="2020" name="Mol. Biol. Evol.">
        <title>Distinct Expression and Methylation Patterns for Genes with Different Fates following a Single Whole-Genome Duplication in Flowering Plants.</title>
        <authorList>
            <person name="Shi T."/>
            <person name="Rahmani R.S."/>
            <person name="Gugger P.F."/>
            <person name="Wang M."/>
            <person name="Li H."/>
            <person name="Zhang Y."/>
            <person name="Li Z."/>
            <person name="Wang Q."/>
            <person name="Van de Peer Y."/>
            <person name="Marchal K."/>
            <person name="Chen J."/>
        </authorList>
    </citation>
    <scope>NUCLEOTIDE SEQUENCE [LARGE SCALE GENOMIC DNA]</scope>
    <source>
        <tissue evidence="1">Leaf</tissue>
    </source>
</reference>